<dbReference type="EMBL" id="VNKQ01000017">
    <property type="protein sequence ID" value="KAG0645969.1"/>
    <property type="molecule type" value="Genomic_DNA"/>
</dbReference>
<keyword evidence="1" id="KW-0560">Oxidoreductase</keyword>
<comment type="caution">
    <text evidence="4">The sequence shown here is derived from an EMBL/GenBank/DDBJ whole genome shotgun (WGS) entry which is preliminary data.</text>
</comment>
<feature type="domain" description="NAD-dependent epimerase/dehydratase" evidence="3">
    <location>
        <begin position="54"/>
        <end position="305"/>
    </location>
</feature>
<evidence type="ECO:0000313" key="4">
    <source>
        <dbReference type="EMBL" id="KAG0645969.1"/>
    </source>
</evidence>
<keyword evidence="5" id="KW-1185">Reference proteome</keyword>
<evidence type="ECO:0000259" key="3">
    <source>
        <dbReference type="Pfam" id="PF01370"/>
    </source>
</evidence>
<dbReference type="Proteomes" id="UP000785200">
    <property type="component" value="Unassembled WGS sequence"/>
</dbReference>
<dbReference type="OrthoDB" id="2735536at2759"/>
<dbReference type="InterPro" id="IPR050425">
    <property type="entry name" value="NAD(P)_dehydrat-like"/>
</dbReference>
<accession>A0A9P6SKR7</accession>
<dbReference type="InterPro" id="IPR036291">
    <property type="entry name" value="NAD(P)-bd_dom_sf"/>
</dbReference>
<evidence type="ECO:0000256" key="1">
    <source>
        <dbReference type="ARBA" id="ARBA00023002"/>
    </source>
</evidence>
<dbReference type="GO" id="GO:0016616">
    <property type="term" value="F:oxidoreductase activity, acting on the CH-OH group of donors, NAD or NADP as acceptor"/>
    <property type="evidence" value="ECO:0007669"/>
    <property type="project" value="TreeGrafter"/>
</dbReference>
<dbReference type="Gene3D" id="3.40.50.720">
    <property type="entry name" value="NAD(P)-binding Rossmann-like Domain"/>
    <property type="match status" value="1"/>
</dbReference>
<name>A0A9P6SKR7_9HELO</name>
<reference evidence="4" key="1">
    <citation type="submission" date="2019-07" db="EMBL/GenBank/DDBJ databases">
        <title>Hyphodiscus hymeniophilus genome sequencing and assembly.</title>
        <authorList>
            <person name="Kramer G."/>
            <person name="Nodwell J."/>
        </authorList>
    </citation>
    <scope>NUCLEOTIDE SEQUENCE</scope>
    <source>
        <strain evidence="4">ATCC 34498</strain>
    </source>
</reference>
<protein>
    <submittedName>
        <fullName evidence="4">Ketoreductase CTB6</fullName>
    </submittedName>
</protein>
<proteinExistence type="inferred from homology"/>
<dbReference type="PANTHER" id="PTHR10366:SF564">
    <property type="entry name" value="STEROL-4-ALPHA-CARBOXYLATE 3-DEHYDROGENASE, DECARBOXYLATING"/>
    <property type="match status" value="1"/>
</dbReference>
<dbReference type="InterPro" id="IPR001509">
    <property type="entry name" value="Epimerase_deHydtase"/>
</dbReference>
<evidence type="ECO:0000256" key="2">
    <source>
        <dbReference type="ARBA" id="ARBA00023445"/>
    </source>
</evidence>
<dbReference type="PANTHER" id="PTHR10366">
    <property type="entry name" value="NAD DEPENDENT EPIMERASE/DEHYDRATASE"/>
    <property type="match status" value="1"/>
</dbReference>
<organism evidence="4 5">
    <name type="scientific">Hyphodiscus hymeniophilus</name>
    <dbReference type="NCBI Taxonomy" id="353542"/>
    <lineage>
        <taxon>Eukaryota</taxon>
        <taxon>Fungi</taxon>
        <taxon>Dikarya</taxon>
        <taxon>Ascomycota</taxon>
        <taxon>Pezizomycotina</taxon>
        <taxon>Leotiomycetes</taxon>
        <taxon>Helotiales</taxon>
        <taxon>Hyphodiscaceae</taxon>
        <taxon>Hyphodiscus</taxon>
    </lineage>
</organism>
<dbReference type="SUPFAM" id="SSF51735">
    <property type="entry name" value="NAD(P)-binding Rossmann-fold domains"/>
    <property type="match status" value="1"/>
</dbReference>
<evidence type="ECO:0000313" key="5">
    <source>
        <dbReference type="Proteomes" id="UP000785200"/>
    </source>
</evidence>
<sequence length="391" mass="41613">MKCGVAATAGPECPLLSAIVRLDGRAGISHQIIGSESMIFTEAASSTIMAGELVLITGVSGHVGFRVLATALAAGYQVRATVRKQEQIDAITATKSIKQLVNKLEIVVVPDILKDGAFDGVVKDVSYIIHVASPLAKETDNPERDIIEPAIKATINILESAHKVPDVKRIVITSSMAVITAGRPEEPNRVYTEADVVPRPSPPYGAMMQAYANSKTLAYYATLDWIKENKPAFDVINLQPSFVIGANELNTSVKDMVQGSNALVLAPLLGSAQSAEGGPKTGFSTVHVDDVAYAHVKALDPSVRGNQSFLIAVPKQTGSFNDVIEIATKQFPGIGTKFPLKGSTPSKVVLNDSSKAERELGITFKPFEEQVKSLVGHLLELKDAETATSNI</sequence>
<dbReference type="Pfam" id="PF01370">
    <property type="entry name" value="Epimerase"/>
    <property type="match status" value="1"/>
</dbReference>
<gene>
    <name evidence="4" type="ORF">D0Z07_7913</name>
</gene>
<comment type="similarity">
    <text evidence="2">Belongs to the NAD(P)-dependent epimerase/dehydratase family. Dihydroflavonol-4-reductase subfamily.</text>
</comment>
<dbReference type="AlphaFoldDB" id="A0A9P6SKR7"/>